<keyword evidence="2" id="KW-1185">Reference proteome</keyword>
<reference evidence="1 2" key="1">
    <citation type="submission" date="2018-11" db="EMBL/GenBank/DDBJ databases">
        <title>Genome sequencing of Lautropia sp. KCOM 2505 (= ChDC F240).</title>
        <authorList>
            <person name="Kook J.-K."/>
            <person name="Park S.-N."/>
            <person name="Lim Y.K."/>
        </authorList>
    </citation>
    <scope>NUCLEOTIDE SEQUENCE [LARGE SCALE GENOMIC DNA]</scope>
    <source>
        <strain evidence="1 2">KCOM 2505</strain>
    </source>
</reference>
<gene>
    <name evidence="1" type="ORF">EHV23_14060</name>
</gene>
<evidence type="ECO:0000313" key="1">
    <source>
        <dbReference type="EMBL" id="RRN44425.1"/>
    </source>
</evidence>
<evidence type="ECO:0000313" key="2">
    <source>
        <dbReference type="Proteomes" id="UP000270261"/>
    </source>
</evidence>
<protein>
    <submittedName>
        <fullName evidence="1">Uncharacterized protein</fullName>
    </submittedName>
</protein>
<name>A0A3R8LN17_9BURK</name>
<dbReference type="AlphaFoldDB" id="A0A3R8LN17"/>
<dbReference type="EMBL" id="RRUE01000002">
    <property type="protein sequence ID" value="RRN44425.1"/>
    <property type="molecule type" value="Genomic_DNA"/>
</dbReference>
<organism evidence="1 2">
    <name type="scientific">Lautropia dentalis</name>
    <dbReference type="NCBI Taxonomy" id="2490857"/>
    <lineage>
        <taxon>Bacteria</taxon>
        <taxon>Pseudomonadati</taxon>
        <taxon>Pseudomonadota</taxon>
        <taxon>Betaproteobacteria</taxon>
        <taxon>Burkholderiales</taxon>
        <taxon>Burkholderiaceae</taxon>
        <taxon>Lautropia</taxon>
    </lineage>
</organism>
<sequence length="139" mass="15918">MLLILLRAPLQTLANRSETIIDSHARERGWVLRKTGLLGTRHGPKQATRELDISPYRYARATLVANALGLQLDLELGAPGQPPLQLSQATYFCFTRQQRRNMVRTYRNMSRKVAQILQIEDRGLHRYGNALRHTSRRGT</sequence>
<proteinExistence type="predicted"/>
<dbReference type="Proteomes" id="UP000270261">
    <property type="component" value="Unassembled WGS sequence"/>
</dbReference>
<accession>A0A3R8LN17</accession>
<comment type="caution">
    <text evidence="1">The sequence shown here is derived from an EMBL/GenBank/DDBJ whole genome shotgun (WGS) entry which is preliminary data.</text>
</comment>
<dbReference type="RefSeq" id="WP_125096618.1">
    <property type="nucleotide sequence ID" value="NZ_RRUE01000002.1"/>
</dbReference>